<feature type="compositionally biased region" description="Basic and acidic residues" evidence="1">
    <location>
        <begin position="1076"/>
        <end position="1085"/>
    </location>
</feature>
<dbReference type="InterPro" id="IPR036116">
    <property type="entry name" value="FN3_sf"/>
</dbReference>
<dbReference type="Gene3D" id="2.60.40.10">
    <property type="entry name" value="Immunoglobulins"/>
    <property type="match status" value="1"/>
</dbReference>
<evidence type="ECO:0000259" key="2">
    <source>
        <dbReference type="PROSITE" id="PS50853"/>
    </source>
</evidence>
<feature type="compositionally biased region" description="Basic and acidic residues" evidence="1">
    <location>
        <begin position="558"/>
        <end position="572"/>
    </location>
</feature>
<dbReference type="InterPro" id="IPR003961">
    <property type="entry name" value="FN3_dom"/>
</dbReference>
<dbReference type="Pfam" id="PF16794">
    <property type="entry name" value="fn3_4"/>
    <property type="match status" value="1"/>
</dbReference>
<feature type="region of interest" description="Disordered" evidence="1">
    <location>
        <begin position="743"/>
        <end position="957"/>
    </location>
</feature>
<protein>
    <recommendedName>
        <fullName evidence="2">Fibronectin type-III domain-containing protein</fullName>
    </recommendedName>
</protein>
<reference evidence="3" key="1">
    <citation type="submission" date="2021-12" db="EMBL/GenBank/DDBJ databases">
        <authorList>
            <person name="King R."/>
        </authorList>
    </citation>
    <scope>NUCLEOTIDE SEQUENCE</scope>
</reference>
<dbReference type="GO" id="GO:0003712">
    <property type="term" value="F:transcription coregulator activity"/>
    <property type="evidence" value="ECO:0007669"/>
    <property type="project" value="TreeGrafter"/>
</dbReference>
<dbReference type="InterPro" id="IPR056565">
    <property type="entry name" value="Fn3_ATF7IP"/>
</dbReference>
<dbReference type="SUPFAM" id="SSF49265">
    <property type="entry name" value="Fibronectin type III"/>
    <property type="match status" value="1"/>
</dbReference>
<feature type="region of interest" description="Disordered" evidence="1">
    <location>
        <begin position="528"/>
        <end position="586"/>
    </location>
</feature>
<feature type="compositionally biased region" description="Basic and acidic residues" evidence="1">
    <location>
        <begin position="940"/>
        <end position="956"/>
    </location>
</feature>
<feature type="compositionally biased region" description="Acidic residues" evidence="1">
    <location>
        <begin position="917"/>
        <end position="938"/>
    </location>
</feature>
<feature type="compositionally biased region" description="Polar residues" evidence="1">
    <location>
        <begin position="678"/>
        <end position="688"/>
    </location>
</feature>
<feature type="compositionally biased region" description="Low complexity" evidence="1">
    <location>
        <begin position="839"/>
        <end position="852"/>
    </location>
</feature>
<dbReference type="InterPro" id="IPR013783">
    <property type="entry name" value="Ig-like_fold"/>
</dbReference>
<organism evidence="3 4">
    <name type="scientific">Bemisia tabaci</name>
    <name type="common">Sweetpotato whitefly</name>
    <name type="synonym">Aleurodes tabaci</name>
    <dbReference type="NCBI Taxonomy" id="7038"/>
    <lineage>
        <taxon>Eukaryota</taxon>
        <taxon>Metazoa</taxon>
        <taxon>Ecdysozoa</taxon>
        <taxon>Arthropoda</taxon>
        <taxon>Hexapoda</taxon>
        <taxon>Insecta</taxon>
        <taxon>Pterygota</taxon>
        <taxon>Neoptera</taxon>
        <taxon>Paraneoptera</taxon>
        <taxon>Hemiptera</taxon>
        <taxon>Sternorrhyncha</taxon>
        <taxon>Aleyrodoidea</taxon>
        <taxon>Aleyrodidae</taxon>
        <taxon>Aleyrodinae</taxon>
        <taxon>Bemisia</taxon>
    </lineage>
</organism>
<feature type="compositionally biased region" description="Basic and acidic residues" evidence="1">
    <location>
        <begin position="903"/>
        <end position="913"/>
    </location>
</feature>
<dbReference type="InterPro" id="IPR026085">
    <property type="entry name" value="ATF7-int"/>
</dbReference>
<dbReference type="PANTHER" id="PTHR23210">
    <property type="entry name" value="ACTIVATING TRANSCRIPTION FACTOR 7 INTERACTING PROTEIN"/>
    <property type="match status" value="1"/>
</dbReference>
<feature type="compositionally biased region" description="Acidic residues" evidence="1">
    <location>
        <begin position="816"/>
        <end position="827"/>
    </location>
</feature>
<feature type="region of interest" description="Disordered" evidence="1">
    <location>
        <begin position="338"/>
        <end position="403"/>
    </location>
</feature>
<feature type="region of interest" description="Disordered" evidence="1">
    <location>
        <begin position="45"/>
        <end position="104"/>
    </location>
</feature>
<feature type="compositionally biased region" description="Polar residues" evidence="1">
    <location>
        <begin position="871"/>
        <end position="887"/>
    </location>
</feature>
<feature type="region of interest" description="Disordered" evidence="1">
    <location>
        <begin position="1544"/>
        <end position="1563"/>
    </location>
</feature>
<feature type="region of interest" description="Disordered" evidence="1">
    <location>
        <begin position="674"/>
        <end position="696"/>
    </location>
</feature>
<dbReference type="GO" id="GO:0005667">
    <property type="term" value="C:transcription regulator complex"/>
    <property type="evidence" value="ECO:0007669"/>
    <property type="project" value="TreeGrafter"/>
</dbReference>
<proteinExistence type="predicted"/>
<dbReference type="GO" id="GO:0006355">
    <property type="term" value="P:regulation of DNA-templated transcription"/>
    <property type="evidence" value="ECO:0007669"/>
    <property type="project" value="TreeGrafter"/>
</dbReference>
<name>A0A9N9ZZM0_BEMTA</name>
<feature type="region of interest" description="Disordered" evidence="1">
    <location>
        <begin position="1074"/>
        <end position="1105"/>
    </location>
</feature>
<evidence type="ECO:0000256" key="1">
    <source>
        <dbReference type="SAM" id="MobiDB-lite"/>
    </source>
</evidence>
<accession>A0A9N9ZZM0</accession>
<evidence type="ECO:0000313" key="4">
    <source>
        <dbReference type="Proteomes" id="UP001152759"/>
    </source>
</evidence>
<feature type="region of interest" description="Disordered" evidence="1">
    <location>
        <begin position="285"/>
        <end position="307"/>
    </location>
</feature>
<keyword evidence="4" id="KW-1185">Reference proteome</keyword>
<dbReference type="EMBL" id="OU963862">
    <property type="protein sequence ID" value="CAH0381149.1"/>
    <property type="molecule type" value="Genomic_DNA"/>
</dbReference>
<feature type="compositionally biased region" description="Low complexity" evidence="1">
    <location>
        <begin position="380"/>
        <end position="399"/>
    </location>
</feature>
<dbReference type="Proteomes" id="UP001152759">
    <property type="component" value="Chromosome 1"/>
</dbReference>
<dbReference type="PANTHER" id="PTHR23210:SF26">
    <property type="entry name" value="ACTIVATING TRANSCRIPTION FACTOR 7-INTERACTING PROTEIN 1"/>
    <property type="match status" value="1"/>
</dbReference>
<feature type="compositionally biased region" description="Basic and acidic residues" evidence="1">
    <location>
        <begin position="773"/>
        <end position="790"/>
    </location>
</feature>
<dbReference type="KEGG" id="btab:109041275"/>
<gene>
    <name evidence="3" type="ORF">BEMITA_LOCUS827</name>
</gene>
<evidence type="ECO:0000313" key="3">
    <source>
        <dbReference type="EMBL" id="CAH0381149.1"/>
    </source>
</evidence>
<feature type="domain" description="Fibronectin type-III" evidence="2">
    <location>
        <begin position="1560"/>
        <end position="1663"/>
    </location>
</feature>
<dbReference type="PROSITE" id="PS50853">
    <property type="entry name" value="FN3"/>
    <property type="match status" value="1"/>
</dbReference>
<dbReference type="GO" id="GO:0005634">
    <property type="term" value="C:nucleus"/>
    <property type="evidence" value="ECO:0007669"/>
    <property type="project" value="TreeGrafter"/>
</dbReference>
<sequence>MTLIDGCLLVGANDNRLVKRTIPIMNGEEANVLSAFTYPLPLTNAVPDNGIEKDPTDSSDNVDTEKSNDLKINLSNEVSGSSSDEADADAIPLPKPTKHSEALQPEDKELAKVCKIVNNICNNVIQLAESINSQSESSHAGPVHSVESATSTCVNACFKRTSEISSVSTVTLNGTVVSPTELNSKPDSDSSLRINQRLVQNLENNGTEGTEIDISASVLSKEPEIFDKTNKKESSYLTESSEMLENTSFESASEEMILQIDEEELFETDNQPKLSNECINEVENADELRTVTTSQAGSREDSSSSACALSSPIDEKLCAVSKTDGSVDIQQTVVSDLKPVDKGNAEDQSVGIDSLHTEQKSTNACSKERSESLNNEMKVSEAGEASLSSSGASSASVLSGTERDFTEVLPEPISKEKNSIDYEVQSRICGTETSGKLVCEEKSSNIPDNMFEEQFSKLSDSKSMHTDKVVCEKEIVALSNTVKPVSDIASCAKAEANRHASGEGNCLKQAVVNISDIYLPKSNKYKISPPVSEKSAREKEQEEDSSGFEGINVSNLAFHDKEPIKSPEDVSHSHNKNSNQECEKTSSEQIDFENTCQVSDAISSVHREIVKDCTEDCPTELVSNSICNPTNGSSQEIDCIQNHEEKDSLKMLGKESKIVADVDPNAVNKSIRNEGVSRESQIVSQSMKNNKKEDDLSEDGCVAVTGSKIIAEAESKCSTFRNEIAQSQDIIVNVSDKDSNEINARERNVSNNFEEEDGSKLSQIDEITPSLSDSKDAETKESRKTKKSTDIEDPALKSAKTAEEEKETEGSYGDLCTEELILDDECSLEMGGREEYQLSESSSPPDSSVSSQSDEDEENDTHDDHTYNDDSCQPQVSEEDTVMSNVSDDAVFEGEPVKPVLKPADEPIIEKYPGEVNDPEDEGTSDAENEVEANDGDNVENNKMKAREKTDEKEAVSKVSEVVSKEVSEEPLSAETFFERMKSVEKIEDEESKDAEYISQNVLDQMISFVSSNHPRKEPELANAELERSLEKAPNSPLDKLSLSDHIYSASAKPAGTLESSSLKRLASVELEEDESQIKRAKSERIPSTGKRKLSKPNESDSFSVSASSYKKSRILDCANSNHSSTEVSAEHDLDEACSSMKTSAVTEGTSVSSDSNNSTTKEDIEIGRFNRFQSNLRNFSRQDLEELIVLKMLEVMKYKGVAGDQQKMLTCLQEQCDAQKKLLAGVQKQYNENCIIMRKFIEQSQSQLNKNLVIPMKATRSVGLQVALADSPAVMKSTAVSSGGKVGSPQRPLAVTIPQARSSVFVQKAQPMTQSVPTSIQSATAMKTKFVKTVVSPQSTSSPTRAPGPTLKVLTPVAKSNSVASTAGGPTRLIQSSNSQILNAATPQKSVKLVGKTPNTEVIDLVEDSQQQARAFGIQNFNNKGVAVPQSSPGQVQQQISYVVTSGTQVPLYISPTSNQATRMITSSVGSRGVLNTPLKNGQIIQLQNKSGVIAGNQFIVANSSQFKQVIRPVMNLNSPPKLQQLKHVPRILETRLTRHPAPLPVGVTQASDKSWKMRPPKPTLRIGKNGSGITLSWTLNGYDKEKYAEIVSYQLFAYQEGSEPPNTDLWKKVGDVKALPLPMACTLTKFVVGHRYHFAVRAVDEHSRVGEYSTPDNIMLN</sequence>